<accession>A0ACC2G7N6</accession>
<organism evidence="1 2">
    <name type="scientific">Dallia pectoralis</name>
    <name type="common">Alaska blackfish</name>
    <dbReference type="NCBI Taxonomy" id="75939"/>
    <lineage>
        <taxon>Eukaryota</taxon>
        <taxon>Metazoa</taxon>
        <taxon>Chordata</taxon>
        <taxon>Craniata</taxon>
        <taxon>Vertebrata</taxon>
        <taxon>Euteleostomi</taxon>
        <taxon>Actinopterygii</taxon>
        <taxon>Neopterygii</taxon>
        <taxon>Teleostei</taxon>
        <taxon>Protacanthopterygii</taxon>
        <taxon>Esociformes</taxon>
        <taxon>Umbridae</taxon>
        <taxon>Dallia</taxon>
    </lineage>
</organism>
<dbReference type="Proteomes" id="UP001157502">
    <property type="component" value="Chromosome 16"/>
</dbReference>
<proteinExistence type="predicted"/>
<comment type="caution">
    <text evidence="1">The sequence shown here is derived from an EMBL/GenBank/DDBJ whole genome shotgun (WGS) entry which is preliminary data.</text>
</comment>
<dbReference type="EMBL" id="CM055743">
    <property type="protein sequence ID" value="KAJ7999541.1"/>
    <property type="molecule type" value="Genomic_DNA"/>
</dbReference>
<protein>
    <submittedName>
        <fullName evidence="1">Uncharacterized protein</fullName>
    </submittedName>
</protein>
<evidence type="ECO:0000313" key="1">
    <source>
        <dbReference type="EMBL" id="KAJ7999541.1"/>
    </source>
</evidence>
<name>A0ACC2G7N6_DALPE</name>
<sequence>MSSVEEREDHDIYCEKAVALIIDLCVDNSPLLQPNTCQDFITLLATNQSSNSSGSALCTTFIAVAASQSSEALGMQGFLNEVRVGLP</sequence>
<evidence type="ECO:0000313" key="2">
    <source>
        <dbReference type="Proteomes" id="UP001157502"/>
    </source>
</evidence>
<keyword evidence="2" id="KW-1185">Reference proteome</keyword>
<gene>
    <name evidence="1" type="ORF">DPEC_G00195500</name>
</gene>
<reference evidence="1" key="1">
    <citation type="submission" date="2021-05" db="EMBL/GenBank/DDBJ databases">
        <authorList>
            <person name="Pan Q."/>
            <person name="Jouanno E."/>
            <person name="Zahm M."/>
            <person name="Klopp C."/>
            <person name="Cabau C."/>
            <person name="Louis A."/>
            <person name="Berthelot C."/>
            <person name="Parey E."/>
            <person name="Roest Crollius H."/>
            <person name="Montfort J."/>
            <person name="Robinson-Rechavi M."/>
            <person name="Bouchez O."/>
            <person name="Lampietro C."/>
            <person name="Lopez Roques C."/>
            <person name="Donnadieu C."/>
            <person name="Postlethwait J."/>
            <person name="Bobe J."/>
            <person name="Dillon D."/>
            <person name="Chandos A."/>
            <person name="von Hippel F."/>
            <person name="Guiguen Y."/>
        </authorList>
    </citation>
    <scope>NUCLEOTIDE SEQUENCE</scope>
    <source>
        <strain evidence="1">YG-Jan2019</strain>
    </source>
</reference>